<dbReference type="KEGG" id="mme:Marme_2952"/>
<feature type="compositionally biased region" description="Low complexity" evidence="1">
    <location>
        <begin position="104"/>
        <end position="128"/>
    </location>
</feature>
<evidence type="ECO:0000313" key="4">
    <source>
        <dbReference type="Proteomes" id="UP000001062"/>
    </source>
</evidence>
<gene>
    <name evidence="3" type="ordered locus">Marme_2952</name>
</gene>
<sequence length="312" mass="34199">MRPEDILQLAECNTPPFYKRAIKITFVIVIAVLLHVLVLYALDSISLTSHPTSQPTRTIEVSILHSDALVKTKEQRTTNIGEAKANLGLSNLKQTIHKSIIPAENTSSPETNNNPTTIETTPDTDLSLTPPPTNTAPKNIGESLQTAPPIQHPAAHPADNSVKPISNTSATSQTTKNHDSTKSNEPTLMSKKGTLLDFEQQDISTTKAKAENEHIFSPELIAAIEQAKKDQREYLKGQQSDTEYVITEDGDGTRYVDIHGVCWKIPELGSDDDWVIALDGCNGQTKSFHFELNITTDILAPESPLNGLFTQE</sequence>
<protein>
    <submittedName>
        <fullName evidence="3">Uncharacterized protein</fullName>
    </submittedName>
</protein>
<dbReference type="HOGENOM" id="CLU_890816_0_0_6"/>
<evidence type="ECO:0000256" key="1">
    <source>
        <dbReference type="SAM" id="MobiDB-lite"/>
    </source>
</evidence>
<name>F2K0T1_MARM1</name>
<accession>F2K0T1</accession>
<keyword evidence="2" id="KW-1133">Transmembrane helix</keyword>
<keyword evidence="2" id="KW-0812">Transmembrane</keyword>
<organism evidence="3 4">
    <name type="scientific">Marinomonas mediterranea (strain ATCC 700492 / JCM 21426 / NBRC 103028 / MMB-1)</name>
    <dbReference type="NCBI Taxonomy" id="717774"/>
    <lineage>
        <taxon>Bacteria</taxon>
        <taxon>Pseudomonadati</taxon>
        <taxon>Pseudomonadota</taxon>
        <taxon>Gammaproteobacteria</taxon>
        <taxon>Oceanospirillales</taxon>
        <taxon>Oceanospirillaceae</taxon>
        <taxon>Marinomonas</taxon>
    </lineage>
</organism>
<evidence type="ECO:0000256" key="2">
    <source>
        <dbReference type="SAM" id="Phobius"/>
    </source>
</evidence>
<dbReference type="Proteomes" id="UP000001062">
    <property type="component" value="Chromosome"/>
</dbReference>
<feature type="compositionally biased region" description="Low complexity" evidence="1">
    <location>
        <begin position="147"/>
        <end position="158"/>
    </location>
</feature>
<dbReference type="STRING" id="717774.Marme_2952"/>
<feature type="transmembrane region" description="Helical" evidence="2">
    <location>
        <begin position="21"/>
        <end position="42"/>
    </location>
</feature>
<keyword evidence="4" id="KW-1185">Reference proteome</keyword>
<evidence type="ECO:0000313" key="3">
    <source>
        <dbReference type="EMBL" id="ADZ92173.1"/>
    </source>
</evidence>
<proteinExistence type="predicted"/>
<dbReference type="EMBL" id="CP002583">
    <property type="protein sequence ID" value="ADZ92173.1"/>
    <property type="molecule type" value="Genomic_DNA"/>
</dbReference>
<keyword evidence="2" id="KW-0472">Membrane</keyword>
<dbReference type="PATRIC" id="fig|717774.3.peg.3040"/>
<feature type="compositionally biased region" description="Polar residues" evidence="1">
    <location>
        <begin position="163"/>
        <end position="175"/>
    </location>
</feature>
<feature type="region of interest" description="Disordered" evidence="1">
    <location>
        <begin position="102"/>
        <end position="188"/>
    </location>
</feature>
<dbReference type="AlphaFoldDB" id="F2K0T1"/>
<reference evidence="3 4" key="1">
    <citation type="journal article" date="2012" name="Stand. Genomic Sci.">
        <title>Complete genome sequence of the melanogenic marine bacterium Marinomonas mediterranea type strain (MMB-1(T)).</title>
        <authorList>
            <person name="Lucas-Elio P."/>
            <person name="Goodwin L."/>
            <person name="Woyke T."/>
            <person name="Pitluck S."/>
            <person name="Nolan M."/>
            <person name="Kyrpides N.C."/>
            <person name="Detter J.C."/>
            <person name="Copeland A."/>
            <person name="Teshima H."/>
            <person name="Bruce D."/>
            <person name="Detter C."/>
            <person name="Tapia R."/>
            <person name="Han S."/>
            <person name="Land M.L."/>
            <person name="Ivanova N."/>
            <person name="Mikhailova N."/>
            <person name="Johnston A.W."/>
            <person name="Sanchez-Amat A."/>
        </authorList>
    </citation>
    <scope>NUCLEOTIDE SEQUENCE [LARGE SCALE GENOMIC DNA]</scope>
    <source>
        <strain evidence="4">ATCC 700492 / JCM 21426 / NBRC 103028 / MMB-1</strain>
    </source>
</reference>